<dbReference type="Pfam" id="PF06477">
    <property type="entry name" value="DUF1091"/>
    <property type="match status" value="1"/>
</dbReference>
<dbReference type="Proteomes" id="UP000249218">
    <property type="component" value="Unassembled WGS sequence"/>
</dbReference>
<accession>A0A2W1B7J0</accession>
<name>A0A2W1B7J0_HELAM</name>
<evidence type="ECO:0000313" key="1">
    <source>
        <dbReference type="EMBL" id="PZC71869.1"/>
    </source>
</evidence>
<sequence length="190" mass="22206">MLSMAENTVVQCFLFALFFTYGVLEKITYISVEHPRVTYFNPDFVCYANLTATRYGRKNPIYYVALNIHTVTPFNSSIYIDMYFYELLTNQYKRSFIEFHFDWCHLVEKDMFFGSSMRKGGLNTPCPHMGPLRMSNMTIDPAVIPKGFPFTRGRIYANFSHPKTKTRVGDGYIDMRLTTININDPKDKFK</sequence>
<gene>
    <name evidence="1" type="primary">HaOG212296</name>
    <name evidence="1" type="ORF">B5X24_HaOG212296</name>
</gene>
<proteinExistence type="predicted"/>
<reference evidence="1 2" key="1">
    <citation type="journal article" date="2017" name="BMC Biol.">
        <title>Genomic innovations, transcriptional plasticity and gene loss underlying the evolution and divergence of two highly polyphagous and invasive Helicoverpa pest species.</title>
        <authorList>
            <person name="Pearce S.L."/>
            <person name="Clarke D.F."/>
            <person name="East P.D."/>
            <person name="Elfekih S."/>
            <person name="Gordon K.H."/>
            <person name="Jermiin L.S."/>
            <person name="McGaughran A."/>
            <person name="Oakeshott J.G."/>
            <person name="Papanikolaou A."/>
            <person name="Perera O.P."/>
            <person name="Rane R.V."/>
            <person name="Richards S."/>
            <person name="Tay W.T."/>
            <person name="Walsh T.K."/>
            <person name="Anderson A."/>
            <person name="Anderson C.J."/>
            <person name="Asgari S."/>
            <person name="Board P.G."/>
            <person name="Bretschneider A."/>
            <person name="Campbell P.M."/>
            <person name="Chertemps T."/>
            <person name="Christeller J.T."/>
            <person name="Coppin C.W."/>
            <person name="Downes S.J."/>
            <person name="Duan G."/>
            <person name="Farnsworth C.A."/>
            <person name="Good R.T."/>
            <person name="Han L.B."/>
            <person name="Han Y.C."/>
            <person name="Hatje K."/>
            <person name="Horne I."/>
            <person name="Huang Y.P."/>
            <person name="Hughes D.S."/>
            <person name="Jacquin-Joly E."/>
            <person name="James W."/>
            <person name="Jhangiani S."/>
            <person name="Kollmar M."/>
            <person name="Kuwar S.S."/>
            <person name="Li S."/>
            <person name="Liu N.Y."/>
            <person name="Maibeche M.T."/>
            <person name="Miller J.R."/>
            <person name="Montagne N."/>
            <person name="Perry T."/>
            <person name="Qu J."/>
            <person name="Song S.V."/>
            <person name="Sutton G.G."/>
            <person name="Vogel H."/>
            <person name="Walenz B.P."/>
            <person name="Xu W."/>
            <person name="Zhang H.J."/>
            <person name="Zou Z."/>
            <person name="Batterham P."/>
            <person name="Edwards O.R."/>
            <person name="Feyereisen R."/>
            <person name="Gibbs R.A."/>
            <person name="Heckel D.G."/>
            <person name="McGrath A."/>
            <person name="Robin C."/>
            <person name="Scherer S.E."/>
            <person name="Worley K.C."/>
            <person name="Wu Y.D."/>
        </authorList>
    </citation>
    <scope>NUCLEOTIDE SEQUENCE [LARGE SCALE GENOMIC DNA]</scope>
    <source>
        <strain evidence="1">Harm_GR_Male_#8</strain>
        <tissue evidence="1">Whole organism</tissue>
    </source>
</reference>
<organism evidence="1 2">
    <name type="scientific">Helicoverpa armigera</name>
    <name type="common">Cotton bollworm</name>
    <name type="synonym">Heliothis armigera</name>
    <dbReference type="NCBI Taxonomy" id="29058"/>
    <lineage>
        <taxon>Eukaryota</taxon>
        <taxon>Metazoa</taxon>
        <taxon>Ecdysozoa</taxon>
        <taxon>Arthropoda</taxon>
        <taxon>Hexapoda</taxon>
        <taxon>Insecta</taxon>
        <taxon>Pterygota</taxon>
        <taxon>Neoptera</taxon>
        <taxon>Endopterygota</taxon>
        <taxon>Lepidoptera</taxon>
        <taxon>Glossata</taxon>
        <taxon>Ditrysia</taxon>
        <taxon>Noctuoidea</taxon>
        <taxon>Noctuidae</taxon>
        <taxon>Heliothinae</taxon>
        <taxon>Helicoverpa</taxon>
    </lineage>
</organism>
<dbReference type="InterPro" id="IPR010512">
    <property type="entry name" value="DUF1091"/>
</dbReference>
<protein>
    <submittedName>
        <fullName evidence="1">Uncharacterized protein</fullName>
    </submittedName>
</protein>
<dbReference type="OrthoDB" id="7424700at2759"/>
<keyword evidence="2" id="KW-1185">Reference proteome</keyword>
<dbReference type="EMBL" id="KZ150246">
    <property type="protein sequence ID" value="PZC71869.1"/>
    <property type="molecule type" value="Genomic_DNA"/>
</dbReference>
<dbReference type="AlphaFoldDB" id="A0A2W1B7J0"/>
<evidence type="ECO:0000313" key="2">
    <source>
        <dbReference type="Proteomes" id="UP000249218"/>
    </source>
</evidence>